<dbReference type="AlphaFoldDB" id="A0AAN6WV99"/>
<keyword evidence="2" id="KW-0472">Membrane</keyword>
<dbReference type="Proteomes" id="UP001302126">
    <property type="component" value="Unassembled WGS sequence"/>
</dbReference>
<feature type="region of interest" description="Disordered" evidence="1">
    <location>
        <begin position="399"/>
        <end position="424"/>
    </location>
</feature>
<keyword evidence="2" id="KW-0812">Transmembrane</keyword>
<evidence type="ECO:0000313" key="4">
    <source>
        <dbReference type="Proteomes" id="UP001302126"/>
    </source>
</evidence>
<keyword evidence="4" id="KW-1185">Reference proteome</keyword>
<dbReference type="PANTHER" id="PTHR16861">
    <property type="entry name" value="GLYCOPROTEIN 38"/>
    <property type="match status" value="1"/>
</dbReference>
<reference evidence="3" key="1">
    <citation type="journal article" date="2023" name="Mol. Phylogenet. Evol.">
        <title>Genome-scale phylogeny and comparative genomics of the fungal order Sordariales.</title>
        <authorList>
            <person name="Hensen N."/>
            <person name="Bonometti L."/>
            <person name="Westerberg I."/>
            <person name="Brannstrom I.O."/>
            <person name="Guillou S."/>
            <person name="Cros-Aarteil S."/>
            <person name="Calhoun S."/>
            <person name="Haridas S."/>
            <person name="Kuo A."/>
            <person name="Mondo S."/>
            <person name="Pangilinan J."/>
            <person name="Riley R."/>
            <person name="LaButti K."/>
            <person name="Andreopoulos B."/>
            <person name="Lipzen A."/>
            <person name="Chen C."/>
            <person name="Yan M."/>
            <person name="Daum C."/>
            <person name="Ng V."/>
            <person name="Clum A."/>
            <person name="Steindorff A."/>
            <person name="Ohm R.A."/>
            <person name="Martin F."/>
            <person name="Silar P."/>
            <person name="Natvig D.O."/>
            <person name="Lalanne C."/>
            <person name="Gautier V."/>
            <person name="Ament-Velasquez S.L."/>
            <person name="Kruys A."/>
            <person name="Hutchinson M.I."/>
            <person name="Powell A.J."/>
            <person name="Barry K."/>
            <person name="Miller A.N."/>
            <person name="Grigoriev I.V."/>
            <person name="Debuchy R."/>
            <person name="Gladieux P."/>
            <person name="Hiltunen Thoren M."/>
            <person name="Johannesson H."/>
        </authorList>
    </citation>
    <scope>NUCLEOTIDE SEQUENCE</scope>
    <source>
        <strain evidence="3">PSN309</strain>
    </source>
</reference>
<evidence type="ECO:0000256" key="2">
    <source>
        <dbReference type="SAM" id="Phobius"/>
    </source>
</evidence>
<organism evidence="3 4">
    <name type="scientific">Podospora australis</name>
    <dbReference type="NCBI Taxonomy" id="1536484"/>
    <lineage>
        <taxon>Eukaryota</taxon>
        <taxon>Fungi</taxon>
        <taxon>Dikarya</taxon>
        <taxon>Ascomycota</taxon>
        <taxon>Pezizomycotina</taxon>
        <taxon>Sordariomycetes</taxon>
        <taxon>Sordariomycetidae</taxon>
        <taxon>Sordariales</taxon>
        <taxon>Podosporaceae</taxon>
        <taxon>Podospora</taxon>
    </lineage>
</organism>
<dbReference type="PANTHER" id="PTHR16861:SF4">
    <property type="entry name" value="SH3 DOMAIN PROTEIN (AFU_ORTHOLOGUE AFUA_1G13610)"/>
    <property type="match status" value="1"/>
</dbReference>
<reference evidence="3" key="2">
    <citation type="submission" date="2023-05" db="EMBL/GenBank/DDBJ databases">
        <authorList>
            <consortium name="Lawrence Berkeley National Laboratory"/>
            <person name="Steindorff A."/>
            <person name="Hensen N."/>
            <person name="Bonometti L."/>
            <person name="Westerberg I."/>
            <person name="Brannstrom I.O."/>
            <person name="Guillou S."/>
            <person name="Cros-Aarteil S."/>
            <person name="Calhoun S."/>
            <person name="Haridas S."/>
            <person name="Kuo A."/>
            <person name="Mondo S."/>
            <person name="Pangilinan J."/>
            <person name="Riley R."/>
            <person name="Labutti K."/>
            <person name="Andreopoulos B."/>
            <person name="Lipzen A."/>
            <person name="Chen C."/>
            <person name="Yanf M."/>
            <person name="Daum C."/>
            <person name="Ng V."/>
            <person name="Clum A."/>
            <person name="Ohm R."/>
            <person name="Martin F."/>
            <person name="Silar P."/>
            <person name="Natvig D."/>
            <person name="Lalanne C."/>
            <person name="Gautier V."/>
            <person name="Ament-Velasquez S.L."/>
            <person name="Kruys A."/>
            <person name="Hutchinson M.I."/>
            <person name="Powell A.J."/>
            <person name="Barry K."/>
            <person name="Miller A.N."/>
            <person name="Grigoriev I.V."/>
            <person name="Debuchy R."/>
            <person name="Gladieux P."/>
            <person name="Thoren M.H."/>
            <person name="Johannesson H."/>
        </authorList>
    </citation>
    <scope>NUCLEOTIDE SEQUENCE</scope>
    <source>
        <strain evidence="3">PSN309</strain>
    </source>
</reference>
<accession>A0AAN6WV99</accession>
<comment type="caution">
    <text evidence="3">The sequence shown here is derived from an EMBL/GenBank/DDBJ whole genome shotgun (WGS) entry which is preliminary data.</text>
</comment>
<evidence type="ECO:0000313" key="3">
    <source>
        <dbReference type="EMBL" id="KAK4188176.1"/>
    </source>
</evidence>
<protein>
    <submittedName>
        <fullName evidence="3">Uncharacterized protein</fullName>
    </submittedName>
</protein>
<feature type="region of interest" description="Disordered" evidence="1">
    <location>
        <begin position="302"/>
        <end position="321"/>
    </location>
</feature>
<dbReference type="EMBL" id="MU864391">
    <property type="protein sequence ID" value="KAK4188176.1"/>
    <property type="molecule type" value="Genomic_DNA"/>
</dbReference>
<feature type="transmembrane region" description="Helical" evidence="2">
    <location>
        <begin position="271"/>
        <end position="295"/>
    </location>
</feature>
<keyword evidence="2" id="KW-1133">Transmembrane helix</keyword>
<name>A0AAN6WV99_9PEZI</name>
<proteinExistence type="predicted"/>
<evidence type="ECO:0000256" key="1">
    <source>
        <dbReference type="SAM" id="MobiDB-lite"/>
    </source>
</evidence>
<feature type="compositionally biased region" description="Polar residues" evidence="1">
    <location>
        <begin position="245"/>
        <end position="257"/>
    </location>
</feature>
<feature type="compositionally biased region" description="Low complexity" evidence="1">
    <location>
        <begin position="210"/>
        <end position="228"/>
    </location>
</feature>
<feature type="region of interest" description="Disordered" evidence="1">
    <location>
        <begin position="202"/>
        <end position="257"/>
    </location>
</feature>
<sequence>MAGLTFTGRTGTWLGPLTTAWAMPNECKVAVVNCATCEEGFRGQQCVTDGGAPSTGRAQDHTTCWPPARSQAGKPTWPFVGWGYYSPGLACPTGYYEACTAIEGERPDWEIEFTLRPEETAVGCCPTGYSCTNRNGNTCVAVITPGTSTAVPTGTCSGSNMITKLAAFPDIITMTNSARQAVVTERPAMTLLAPMFQLNFKSSDKETETSSETSSTTSSRTFTTSTSIPGGGTGNNNSPPDLGNDNINASDTDNSSNLIASPSNNGLSTGAIAGIAVGAALAGILLAAFVACLFIQKRRRDRSNQPLPPYDGAPEVAGPGHQPSMYSKPPPLYGSELDNGWSPTEMPVGHAQGGGGYPPEMAAGQQAVAARWAEQARSPAAVPVELPAAGYAAPGQTYQAYSPYLDSPTVTQSPASAGGQGHQR</sequence>
<gene>
    <name evidence="3" type="ORF">QBC35DRAFT_496843</name>
</gene>